<feature type="compositionally biased region" description="Pro residues" evidence="1">
    <location>
        <begin position="374"/>
        <end position="463"/>
    </location>
</feature>
<dbReference type="InterPro" id="IPR002035">
    <property type="entry name" value="VWF_A"/>
</dbReference>
<protein>
    <submittedName>
        <fullName evidence="3">VWA domain-containing protein</fullName>
    </submittedName>
</protein>
<name>A0ABW0YT11_9ACTN</name>
<accession>A0ABW0YT11</accession>
<dbReference type="EMBL" id="JBHSPB010000003">
    <property type="protein sequence ID" value="MFC5719651.1"/>
    <property type="molecule type" value="Genomic_DNA"/>
</dbReference>
<dbReference type="Gene3D" id="3.40.50.410">
    <property type="entry name" value="von Willebrand factor, type A domain"/>
    <property type="match status" value="1"/>
</dbReference>
<gene>
    <name evidence="3" type="ORF">ACFP1Z_05590</name>
</gene>
<dbReference type="InterPro" id="IPR036465">
    <property type="entry name" value="vWFA_dom_sf"/>
</dbReference>
<dbReference type="InterPro" id="IPR019303">
    <property type="entry name" value="vWA_TerF_C"/>
</dbReference>
<sequence>MGIRSLLRSAFGRSRTGGASGAVDGTGEPRTDSVGAPSVPAPSTEPVPKWRAVLSPGSARVRSGAAPDDGWRPPLPPEPTARLVPQAGPDGLRQRPSGESESPPEPHIGHQADPDRTAAELQARWRAETGVPAPPPPEEGTPIGRALPGTGVRDEPGDTPGTGGRPGTLPKPGTPGRAVGQPARTARESVTGGPGTLPENATGDTGTLPQAGTPGAPDAPDSRPADTGPEPAHPETLPGRPGAQPRTAAGKTLRADRTAETPDTAPESATAAHPGSPAAPSRTETGDAPRAGRSADAPLTDRRSGGAGAQPRTATGDIPPSGGSGGLPRVGRQGEVAGRPDAGQRAGGGGVERVGRPREAVEPAAAPRDERIPDPGPLGPTVPPPGPTPGPRPGPGPMPPEPGPEPEPEPTPVPTPQPVPEPDPSPAPSPEPMPEPEPTPRPVPKPEPAPGPGPVPEPTPAMPPDEDDEEEAEGSAGVGAGTVRTHAPALVAPYEAAGAALDRLGLTGQRAAVYLVLDRSGSMRDAYKNGTVQHFAEQALALAAHLDDDGTLPVVFFSTEVDGVAEISLARHEGRIAELHASMGHMGRTSYHLAMRAVIEHYEQSGARHPAFVVFQTDGAPQSRAAAERVLCEAAGLPLFWQFVGFGDPDGTGFAFLRNLDRLPVPGRRAVDNAGFFPAGRDPRALSHPRLYAELLAEFPEWLREARAAGIVR</sequence>
<proteinExistence type="predicted"/>
<dbReference type="PROSITE" id="PS50234">
    <property type="entry name" value="VWFA"/>
    <property type="match status" value="1"/>
</dbReference>
<comment type="caution">
    <text evidence="3">The sequence shown here is derived from an EMBL/GenBank/DDBJ whole genome shotgun (WGS) entry which is preliminary data.</text>
</comment>
<feature type="region of interest" description="Disordered" evidence="1">
    <location>
        <begin position="1"/>
        <end position="479"/>
    </location>
</feature>
<dbReference type="RefSeq" id="WP_390314759.1">
    <property type="nucleotide sequence ID" value="NZ_JBHSPB010000003.1"/>
</dbReference>
<reference evidence="4" key="1">
    <citation type="journal article" date="2019" name="Int. J. Syst. Evol. Microbiol.">
        <title>The Global Catalogue of Microorganisms (GCM) 10K type strain sequencing project: providing services to taxonomists for standard genome sequencing and annotation.</title>
        <authorList>
            <consortium name="The Broad Institute Genomics Platform"/>
            <consortium name="The Broad Institute Genome Sequencing Center for Infectious Disease"/>
            <person name="Wu L."/>
            <person name="Ma J."/>
        </authorList>
    </citation>
    <scope>NUCLEOTIDE SEQUENCE [LARGE SCALE GENOMIC DNA]</scope>
    <source>
        <strain evidence="4">CGMCC 4.7304</strain>
    </source>
</reference>
<organism evidence="3 4">
    <name type="scientific">Streptomyces gamaensis</name>
    <dbReference type="NCBI Taxonomy" id="1763542"/>
    <lineage>
        <taxon>Bacteria</taxon>
        <taxon>Bacillati</taxon>
        <taxon>Actinomycetota</taxon>
        <taxon>Actinomycetes</taxon>
        <taxon>Kitasatosporales</taxon>
        <taxon>Streptomycetaceae</taxon>
        <taxon>Streptomyces</taxon>
    </lineage>
</organism>
<keyword evidence="4" id="KW-1185">Reference proteome</keyword>
<evidence type="ECO:0000259" key="2">
    <source>
        <dbReference type="PROSITE" id="PS50234"/>
    </source>
</evidence>
<feature type="compositionally biased region" description="Basic and acidic residues" evidence="1">
    <location>
        <begin position="353"/>
        <end position="373"/>
    </location>
</feature>
<dbReference type="Proteomes" id="UP001596083">
    <property type="component" value="Unassembled WGS sequence"/>
</dbReference>
<dbReference type="CDD" id="cd00198">
    <property type="entry name" value="vWFA"/>
    <property type="match status" value="1"/>
</dbReference>
<evidence type="ECO:0000313" key="3">
    <source>
        <dbReference type="EMBL" id="MFC5719651.1"/>
    </source>
</evidence>
<dbReference type="SMART" id="SM00327">
    <property type="entry name" value="VWA"/>
    <property type="match status" value="1"/>
</dbReference>
<dbReference type="SUPFAM" id="SSF53300">
    <property type="entry name" value="vWA-like"/>
    <property type="match status" value="1"/>
</dbReference>
<evidence type="ECO:0000313" key="4">
    <source>
        <dbReference type="Proteomes" id="UP001596083"/>
    </source>
</evidence>
<feature type="compositionally biased region" description="Low complexity" evidence="1">
    <location>
        <begin position="167"/>
        <end position="176"/>
    </location>
</feature>
<feature type="domain" description="VWFA" evidence="2">
    <location>
        <begin position="512"/>
        <end position="695"/>
    </location>
</feature>
<dbReference type="Pfam" id="PF10138">
    <property type="entry name" value="vWA-TerF-like"/>
    <property type="match status" value="1"/>
</dbReference>
<feature type="compositionally biased region" description="Basic and acidic residues" evidence="1">
    <location>
        <begin position="107"/>
        <end position="127"/>
    </location>
</feature>
<evidence type="ECO:0000256" key="1">
    <source>
        <dbReference type="SAM" id="MobiDB-lite"/>
    </source>
</evidence>
<feature type="compositionally biased region" description="Acidic residues" evidence="1">
    <location>
        <begin position="464"/>
        <end position="473"/>
    </location>
</feature>